<dbReference type="Gene3D" id="1.20.1090.10">
    <property type="entry name" value="Dehydroquinate synthase-like - alpha domain"/>
    <property type="match status" value="1"/>
</dbReference>
<dbReference type="Pfam" id="PF00465">
    <property type="entry name" value="Fe-ADH"/>
    <property type="match status" value="1"/>
</dbReference>
<evidence type="ECO:0000313" key="5">
    <source>
        <dbReference type="EMBL" id="MCW0481838.1"/>
    </source>
</evidence>
<evidence type="ECO:0000259" key="4">
    <source>
        <dbReference type="Pfam" id="PF25137"/>
    </source>
</evidence>
<dbReference type="RefSeq" id="WP_282590448.1">
    <property type="nucleotide sequence ID" value="NZ_JAPAAF010000003.1"/>
</dbReference>
<dbReference type="PANTHER" id="PTHR11496">
    <property type="entry name" value="ALCOHOL DEHYDROGENASE"/>
    <property type="match status" value="1"/>
</dbReference>
<evidence type="ECO:0000259" key="3">
    <source>
        <dbReference type="Pfam" id="PF00465"/>
    </source>
</evidence>
<comment type="caution">
    <text evidence="5">The sequence shown here is derived from an EMBL/GenBank/DDBJ whole genome shotgun (WGS) entry which is preliminary data.</text>
</comment>
<dbReference type="FunFam" id="3.40.50.1970:FF:000003">
    <property type="entry name" value="Alcohol dehydrogenase, iron-containing"/>
    <property type="match status" value="1"/>
</dbReference>
<keyword evidence="2" id="KW-0560">Oxidoreductase</keyword>
<name>A0AA41Y9E2_9BACT</name>
<accession>A0AA41Y9E2</accession>
<dbReference type="FunFam" id="1.20.1090.10:FF:000001">
    <property type="entry name" value="Aldehyde-alcohol dehydrogenase"/>
    <property type="match status" value="1"/>
</dbReference>
<sequence length="381" mass="41365">MKKIIINNPSRFVFGNGSLKQFVDDFLERGFKRMFLLTIPVLDKTLSPYLAQLTTGGVAIEVYNRITNEPTFAEFEKVLALARNFQADAVVGIGGGSVLDTAKLVAAQIRNTQTTEEITGIGMLKERKTYLACLPTTSGTGSEVSPNAIFLDESDQEKKGVISPYLMPDAAYIDPILSAGVPPAVTAATGMDAFAHCLEAFVNRFAHPVTDRYALDGMQLIFQNLKKAYDDGSDLDARANVSLGSVYGGMCLGPVNTTAVHALAYPLGSKYKVPHGLSNAVILPWVMEFNLPAATEKYARVAKAIGITGCQSEEEYAQAGIRAVRELMKSIGIPAKLRELGIPENALEDMAVSALKVQRLLKNNVREVTLEDALEMYKKAY</sequence>
<organism evidence="5 6">
    <name type="scientific">Gaoshiqia sediminis</name>
    <dbReference type="NCBI Taxonomy" id="2986998"/>
    <lineage>
        <taxon>Bacteria</taxon>
        <taxon>Pseudomonadati</taxon>
        <taxon>Bacteroidota</taxon>
        <taxon>Bacteroidia</taxon>
        <taxon>Marinilabiliales</taxon>
        <taxon>Prolixibacteraceae</taxon>
        <taxon>Gaoshiqia</taxon>
    </lineage>
</organism>
<dbReference type="EMBL" id="JAPAAF010000003">
    <property type="protein sequence ID" value="MCW0481838.1"/>
    <property type="molecule type" value="Genomic_DNA"/>
</dbReference>
<dbReference type="GO" id="GO:0046872">
    <property type="term" value="F:metal ion binding"/>
    <property type="evidence" value="ECO:0007669"/>
    <property type="project" value="InterPro"/>
</dbReference>
<evidence type="ECO:0000256" key="1">
    <source>
        <dbReference type="ARBA" id="ARBA00007358"/>
    </source>
</evidence>
<protein>
    <submittedName>
        <fullName evidence="5">Iron-containing alcohol dehydrogenase</fullName>
    </submittedName>
</protein>
<dbReference type="PANTHER" id="PTHR11496:SF102">
    <property type="entry name" value="ALCOHOL DEHYDROGENASE 4"/>
    <property type="match status" value="1"/>
</dbReference>
<dbReference type="CDD" id="cd08551">
    <property type="entry name" value="Fe-ADH"/>
    <property type="match status" value="1"/>
</dbReference>
<dbReference type="InterPro" id="IPR056798">
    <property type="entry name" value="ADH_Fe_C"/>
</dbReference>
<dbReference type="Gene3D" id="3.40.50.1970">
    <property type="match status" value="1"/>
</dbReference>
<comment type="similarity">
    <text evidence="1">Belongs to the iron-containing alcohol dehydrogenase family.</text>
</comment>
<proteinExistence type="inferred from homology"/>
<dbReference type="Proteomes" id="UP001163821">
    <property type="component" value="Unassembled WGS sequence"/>
</dbReference>
<evidence type="ECO:0000256" key="2">
    <source>
        <dbReference type="ARBA" id="ARBA00023002"/>
    </source>
</evidence>
<reference evidence="5" key="1">
    <citation type="submission" date="2022-10" db="EMBL/GenBank/DDBJ databases">
        <title>Gaoshiqiia sediminis gen. nov., sp. nov., isolated from coastal sediment.</title>
        <authorList>
            <person name="Yu W.X."/>
            <person name="Mu D.S."/>
            <person name="Du J.Z."/>
            <person name="Liang Y.Q."/>
        </authorList>
    </citation>
    <scope>NUCLEOTIDE SEQUENCE</scope>
    <source>
        <strain evidence="5">A06</strain>
    </source>
</reference>
<feature type="domain" description="Alcohol dehydrogenase iron-type/glycerol dehydrogenase GldA" evidence="3">
    <location>
        <begin position="9"/>
        <end position="175"/>
    </location>
</feature>
<dbReference type="Pfam" id="PF25137">
    <property type="entry name" value="ADH_Fe_C"/>
    <property type="match status" value="1"/>
</dbReference>
<dbReference type="AlphaFoldDB" id="A0AA41Y9E2"/>
<feature type="domain" description="Fe-containing alcohol dehydrogenase-like C-terminal" evidence="4">
    <location>
        <begin position="186"/>
        <end position="381"/>
    </location>
</feature>
<dbReference type="InterPro" id="IPR001670">
    <property type="entry name" value="ADH_Fe/GldA"/>
</dbReference>
<dbReference type="InterPro" id="IPR039697">
    <property type="entry name" value="Alcohol_dehydrogenase_Fe"/>
</dbReference>
<dbReference type="SUPFAM" id="SSF56796">
    <property type="entry name" value="Dehydroquinate synthase-like"/>
    <property type="match status" value="1"/>
</dbReference>
<evidence type="ECO:0000313" key="6">
    <source>
        <dbReference type="Proteomes" id="UP001163821"/>
    </source>
</evidence>
<dbReference type="GO" id="GO:0004022">
    <property type="term" value="F:alcohol dehydrogenase (NAD+) activity"/>
    <property type="evidence" value="ECO:0007669"/>
    <property type="project" value="TreeGrafter"/>
</dbReference>
<gene>
    <name evidence="5" type="ORF">N2K84_03790</name>
</gene>
<keyword evidence="6" id="KW-1185">Reference proteome</keyword>